<protein>
    <submittedName>
        <fullName evidence="1">Uncharacterized protein</fullName>
    </submittedName>
</protein>
<dbReference type="RefSeq" id="WP_152133541.1">
    <property type="nucleotide sequence ID" value="NZ_QKKZ01000001.1"/>
</dbReference>
<dbReference type="Proteomes" id="UP000326865">
    <property type="component" value="Unassembled WGS sequence"/>
</dbReference>
<evidence type="ECO:0000313" key="1">
    <source>
        <dbReference type="EMBL" id="KAB7515616.1"/>
    </source>
</evidence>
<dbReference type="AlphaFoldDB" id="A0A5N5UAE3"/>
<comment type="caution">
    <text evidence="1">The sequence shown here is derived from an EMBL/GenBank/DDBJ whole genome shotgun (WGS) entry which is preliminary data.</text>
</comment>
<dbReference type="EMBL" id="QKKZ01000001">
    <property type="protein sequence ID" value="KAB7515616.1"/>
    <property type="molecule type" value="Genomic_DNA"/>
</dbReference>
<evidence type="ECO:0000313" key="2">
    <source>
        <dbReference type="Proteomes" id="UP000326865"/>
    </source>
</evidence>
<keyword evidence="2" id="KW-1185">Reference proteome</keyword>
<proteinExistence type="predicted"/>
<reference evidence="1 2" key="1">
    <citation type="submission" date="2019-10" db="EMBL/GenBank/DDBJ databases">
        <title>Unraveling microbial dark matter from salterns through culturing: the case of the genus Halosegnis.</title>
        <authorList>
            <person name="Duran-Viseras A."/>
            <person name="Andrei A.-S."/>
            <person name="Vera-Gargallo B."/>
            <person name="Ghai R."/>
            <person name="Sanchez-Porro C."/>
            <person name="Ventosa A."/>
        </authorList>
    </citation>
    <scope>NUCLEOTIDE SEQUENCE [LARGE SCALE GENOMIC DNA]</scope>
    <source>
        <strain evidence="1 2">F18-79</strain>
    </source>
</reference>
<sequence>MPNPLFSTYTQGENRVTSTVIAVLEHVNNQLAEDILEALTDESDLSLVSFDNQVTGVDSIPDAAIKSSTALWFETKTSRDAVDQEQLENHLHALDEDEAELQRLIVLTPDARLPDEVATVNDERIVWANFDSLIDTIETVLERDVGNAEASMSVPTEREAFLLRELSRFLYDEDLVSGREDRVLVVAARKAWPEYQEHGLYFCQANRSFKPVDHLAFYTDGEIKTAVPSVTDAIESIELTEETVRNHADLSQSQREQLLDAVTQFHKEESERHGETEKVIFLRDGITLDRPVKNDKTASDSDRTVAFVQGHRYVSFSKLRANPEYTTELEDSD</sequence>
<accession>A0A5N5UAE3</accession>
<gene>
    <name evidence="1" type="ORF">DM867_00245</name>
</gene>
<name>A0A5N5UAE3_9EURY</name>
<organism evidence="1 2">
    <name type="scientific">Halosegnis rubeus</name>
    <dbReference type="NCBI Taxonomy" id="2212850"/>
    <lineage>
        <taxon>Archaea</taxon>
        <taxon>Methanobacteriati</taxon>
        <taxon>Methanobacteriota</taxon>
        <taxon>Stenosarchaea group</taxon>
        <taxon>Halobacteria</taxon>
        <taxon>Halobacteriales</taxon>
        <taxon>Natronomonadaceae</taxon>
        <taxon>Halosegnis</taxon>
    </lineage>
</organism>